<accession>A0A9W4TJF3</accession>
<organism evidence="1 2">
    <name type="scientific">Flavobacterium collinsii</name>
    <dbReference type="NCBI Taxonomy" id="1114861"/>
    <lineage>
        <taxon>Bacteria</taxon>
        <taxon>Pseudomonadati</taxon>
        <taxon>Bacteroidota</taxon>
        <taxon>Flavobacteriia</taxon>
        <taxon>Flavobacteriales</taxon>
        <taxon>Flavobacteriaceae</taxon>
        <taxon>Flavobacterium</taxon>
    </lineage>
</organism>
<proteinExistence type="predicted"/>
<dbReference type="AlphaFoldDB" id="A0A9W4TJF3"/>
<protein>
    <recommendedName>
        <fullName evidence="3">PepSY domain-containing protein</fullName>
    </recommendedName>
</protein>
<dbReference type="EMBL" id="OX336425">
    <property type="protein sequence ID" value="CAI2769151.1"/>
    <property type="molecule type" value="Genomic_DNA"/>
</dbReference>
<evidence type="ECO:0000313" key="2">
    <source>
        <dbReference type="Proteomes" id="UP001152749"/>
    </source>
</evidence>
<sequence length="196" mass="22976">MKKFTILVSICLFSLHCIGQNNNGNFSYKKLSSKIIESFKKNGKYEKVINDSLYILTETETNYILTSKPVNKNFRRILYYRKNTLTISNEYLCFIDMYISTKKYDENFNLSEKRDYNEGFENFSVNDLIEIVKQELNIDLNKDIKGLSISRYIVSKTPKYLIYIYDKTSHIQRVVTINGDTRKVISDSSEDIRAGD</sequence>
<dbReference type="RefSeq" id="WP_263361595.1">
    <property type="nucleotide sequence ID" value="NZ_OX336425.1"/>
</dbReference>
<gene>
    <name evidence="1" type="ORF">TRV642_4504</name>
</gene>
<reference evidence="1" key="1">
    <citation type="submission" date="2022-09" db="EMBL/GenBank/DDBJ databases">
        <authorList>
            <person name="Duchaud E."/>
        </authorList>
    </citation>
    <scope>NUCLEOTIDE SEQUENCE</scope>
    <source>
        <strain evidence="1">TRV642</strain>
    </source>
</reference>
<dbReference type="KEGG" id="fcs:TRV642_4504"/>
<evidence type="ECO:0008006" key="3">
    <source>
        <dbReference type="Google" id="ProtNLM"/>
    </source>
</evidence>
<evidence type="ECO:0000313" key="1">
    <source>
        <dbReference type="EMBL" id="CAI2769151.1"/>
    </source>
</evidence>
<name>A0A9W4TJF3_9FLAO</name>
<dbReference type="Proteomes" id="UP001152749">
    <property type="component" value="Chromosome"/>
</dbReference>